<name>A0A3S8RUR2_9BACL</name>
<dbReference type="InterPro" id="IPR017853">
    <property type="entry name" value="GH"/>
</dbReference>
<dbReference type="SMART" id="SM00636">
    <property type="entry name" value="Glyco_18"/>
    <property type="match status" value="1"/>
</dbReference>
<dbReference type="PROSITE" id="PS51272">
    <property type="entry name" value="SLH"/>
    <property type="match status" value="3"/>
</dbReference>
<dbReference type="InterPro" id="IPR001223">
    <property type="entry name" value="Glyco_hydro18_cat"/>
</dbReference>
<dbReference type="SUPFAM" id="SSF51445">
    <property type="entry name" value="(Trans)glycosidases"/>
    <property type="match status" value="1"/>
</dbReference>
<dbReference type="PANTHER" id="PTHR46066">
    <property type="entry name" value="CHITINASE DOMAIN-CONTAINING PROTEIN 1 FAMILY MEMBER"/>
    <property type="match status" value="1"/>
</dbReference>
<dbReference type="AlphaFoldDB" id="A0A3S8RUR2"/>
<gene>
    <name evidence="4" type="ORF">EIM92_12735</name>
</gene>
<dbReference type="InterPro" id="IPR001119">
    <property type="entry name" value="SLH_dom"/>
</dbReference>
<dbReference type="GO" id="GO:0016787">
    <property type="term" value="F:hydrolase activity"/>
    <property type="evidence" value="ECO:0007669"/>
    <property type="project" value="UniProtKB-KW"/>
</dbReference>
<dbReference type="Gene3D" id="3.10.50.10">
    <property type="match status" value="1"/>
</dbReference>
<feature type="signal peptide" evidence="1">
    <location>
        <begin position="1"/>
        <end position="25"/>
    </location>
</feature>
<dbReference type="PANTHER" id="PTHR46066:SF2">
    <property type="entry name" value="CHITINASE DOMAIN-CONTAINING PROTEIN 1"/>
    <property type="match status" value="1"/>
</dbReference>
<keyword evidence="4" id="KW-0378">Hydrolase</keyword>
<evidence type="ECO:0000259" key="3">
    <source>
        <dbReference type="PROSITE" id="PS51910"/>
    </source>
</evidence>
<feature type="domain" description="GH18" evidence="3">
    <location>
        <begin position="224"/>
        <end position="538"/>
    </location>
</feature>
<dbReference type="InterPro" id="IPR029070">
    <property type="entry name" value="Chitinase_insertion_sf"/>
</dbReference>
<keyword evidence="5" id="KW-1185">Reference proteome</keyword>
<dbReference type="Pfam" id="PF00704">
    <property type="entry name" value="Glyco_hydro_18"/>
    <property type="match status" value="1"/>
</dbReference>
<dbReference type="Pfam" id="PF00395">
    <property type="entry name" value="SLH"/>
    <property type="match status" value="3"/>
</dbReference>
<feature type="domain" description="SLH" evidence="2">
    <location>
        <begin position="33"/>
        <end position="92"/>
    </location>
</feature>
<dbReference type="OrthoDB" id="9775889at2"/>
<dbReference type="GO" id="GO:0008061">
    <property type="term" value="F:chitin binding"/>
    <property type="evidence" value="ECO:0007669"/>
    <property type="project" value="InterPro"/>
</dbReference>
<feature type="chain" id="PRO_5038774501" evidence="1">
    <location>
        <begin position="26"/>
        <end position="543"/>
    </location>
</feature>
<dbReference type="PROSITE" id="PS51910">
    <property type="entry name" value="GH18_2"/>
    <property type="match status" value="1"/>
</dbReference>
<dbReference type="Gene3D" id="3.20.20.80">
    <property type="entry name" value="Glycosidases"/>
    <property type="match status" value="1"/>
</dbReference>
<dbReference type="InterPro" id="IPR011583">
    <property type="entry name" value="Chitinase_II/V-like_cat"/>
</dbReference>
<feature type="domain" description="SLH" evidence="2">
    <location>
        <begin position="158"/>
        <end position="219"/>
    </location>
</feature>
<dbReference type="GO" id="GO:0005975">
    <property type="term" value="P:carbohydrate metabolic process"/>
    <property type="evidence" value="ECO:0007669"/>
    <property type="project" value="InterPro"/>
</dbReference>
<evidence type="ECO:0000313" key="5">
    <source>
        <dbReference type="Proteomes" id="UP000273145"/>
    </source>
</evidence>
<dbReference type="EMBL" id="CP034248">
    <property type="protein sequence ID" value="AZK46915.1"/>
    <property type="molecule type" value="Genomic_DNA"/>
</dbReference>
<organism evidence="4 5">
    <name type="scientific">Paenibacillus lentus</name>
    <dbReference type="NCBI Taxonomy" id="1338368"/>
    <lineage>
        <taxon>Bacteria</taxon>
        <taxon>Bacillati</taxon>
        <taxon>Bacillota</taxon>
        <taxon>Bacilli</taxon>
        <taxon>Bacillales</taxon>
        <taxon>Paenibacillaceae</taxon>
        <taxon>Paenibacillus</taxon>
    </lineage>
</organism>
<accession>A0A3S8RUR2</accession>
<proteinExistence type="predicted"/>
<feature type="domain" description="SLH" evidence="2">
    <location>
        <begin position="94"/>
        <end position="157"/>
    </location>
</feature>
<evidence type="ECO:0000313" key="4">
    <source>
        <dbReference type="EMBL" id="AZK46915.1"/>
    </source>
</evidence>
<keyword evidence="1" id="KW-0732">Signal</keyword>
<evidence type="ECO:0000256" key="1">
    <source>
        <dbReference type="SAM" id="SignalP"/>
    </source>
</evidence>
<dbReference type="KEGG" id="plen:EIM92_12735"/>
<dbReference type="RefSeq" id="WP_125082959.1">
    <property type="nucleotide sequence ID" value="NZ_CP034248.1"/>
</dbReference>
<protein>
    <submittedName>
        <fullName evidence="4">Glycoside hydrolase</fullName>
    </submittedName>
</protein>
<dbReference type="Proteomes" id="UP000273145">
    <property type="component" value="Chromosome"/>
</dbReference>
<sequence length="543" mass="61888">MIRRMNAKTLLLVTLTLFICISCSLQPPIIAMEQNNPFQDIDNSYAKKEIIALYNNNIMTGTEPDRFAPKQSITRAEFLTTLVRLLRLTPVQAQVPSYSDVPSSSWYYGYIQAATEIGLAAGTSSGTFSPNRPLSRQEAAAWIIRAFKQHPAPTASLPPYRDQSEIAPWALPYVQTVTKLQFMVGYEGSFQPKQQLSRQEAASLLYRILDYKSWSEEFDRTIPSKIQLGWQYGQTAEQYKQSLLNSNVNVMSPRWYFLKEDGQLDDYTDTSLLTWAKQHDKAIWAMLGNRFDMEATHDLLSSQSKTTSFTRSIIAFVQKYGLQGINVDFENVHPDDRANFTRFIKLLSEQMHEVGAVLSVDVSPELGTDWTAAFDYKAIGQYADYVVLMGYDEHWTGGPTAGPVASLPWVRSGLDTLRQDVPDHKIILGVPLYNRDWVIKANNNSVTVPNSTYITMEEQTELMQSYRLSPSWNSTLSQYTMAYFNKGLHHQIWLEDSRSLSLKYQMALERDVAGFAYWHIGGETPDIWTSLSNAERYSSYSFY</sequence>
<evidence type="ECO:0000259" key="2">
    <source>
        <dbReference type="PROSITE" id="PS51272"/>
    </source>
</evidence>
<reference evidence="4 5" key="1">
    <citation type="submission" date="2018-11" db="EMBL/GenBank/DDBJ databases">
        <title>Genome sequencing of Paenibacillus lentus DSM25539(T).</title>
        <authorList>
            <person name="Kook J.-K."/>
            <person name="Park S.-N."/>
            <person name="Lim Y.K."/>
        </authorList>
    </citation>
    <scope>NUCLEOTIDE SEQUENCE [LARGE SCALE GENOMIC DNA]</scope>
    <source>
        <strain evidence="4 5">DSM 25539</strain>
    </source>
</reference>